<keyword evidence="2" id="KW-1185">Reference proteome</keyword>
<comment type="caution">
    <text evidence="1">The sequence shown here is derived from an EMBL/GenBank/DDBJ whole genome shotgun (WGS) entry which is preliminary data.</text>
</comment>
<dbReference type="Proteomes" id="UP001161160">
    <property type="component" value="Unassembled WGS sequence"/>
</dbReference>
<accession>A0AA43M7K9</accession>
<name>A0AA43M7K9_9BURK</name>
<dbReference type="EMBL" id="JARXYA010000002">
    <property type="protein sequence ID" value="MDH6503105.1"/>
    <property type="molecule type" value="Genomic_DNA"/>
</dbReference>
<proteinExistence type="predicted"/>
<organism evidence="1 2">
    <name type="scientific">Polynucleobacter sphagniphilus</name>
    <dbReference type="NCBI Taxonomy" id="1743169"/>
    <lineage>
        <taxon>Bacteria</taxon>
        <taxon>Pseudomonadati</taxon>
        <taxon>Pseudomonadota</taxon>
        <taxon>Betaproteobacteria</taxon>
        <taxon>Burkholderiales</taxon>
        <taxon>Burkholderiaceae</taxon>
        <taxon>Polynucleobacter</taxon>
    </lineage>
</organism>
<evidence type="ECO:0000313" key="1">
    <source>
        <dbReference type="EMBL" id="MDH6503105.1"/>
    </source>
</evidence>
<reference evidence="1" key="1">
    <citation type="submission" date="2023-04" db="EMBL/GenBank/DDBJ databases">
        <title>Genome Encyclopedia of Bacteria and Archaea VI: Functional Genomics of Type Strains.</title>
        <authorList>
            <person name="Whitman W."/>
        </authorList>
    </citation>
    <scope>NUCLEOTIDE SEQUENCE</scope>
    <source>
        <strain evidence="1">Enz.4-51</strain>
    </source>
</reference>
<gene>
    <name evidence="1" type="ORF">M2127_000392</name>
</gene>
<dbReference type="Gene3D" id="2.115.10.20">
    <property type="entry name" value="Glycosyl hydrolase domain, family 43"/>
    <property type="match status" value="1"/>
</dbReference>
<protein>
    <submittedName>
        <fullName evidence="1">GH43/DUF377 family glycosyl hydrolase</fullName>
    </submittedName>
</protein>
<dbReference type="InterPro" id="IPR023296">
    <property type="entry name" value="Glyco_hydro_beta-prop_sf"/>
</dbReference>
<evidence type="ECO:0000313" key="2">
    <source>
        <dbReference type="Proteomes" id="UP001161160"/>
    </source>
</evidence>
<dbReference type="RefSeq" id="WP_280756510.1">
    <property type="nucleotide sequence ID" value="NZ_JARXYA010000002.1"/>
</dbReference>
<dbReference type="SUPFAM" id="SSF75005">
    <property type="entry name" value="Arabinanase/levansucrase/invertase"/>
    <property type="match status" value="1"/>
</dbReference>
<keyword evidence="1" id="KW-0378">Hydrolase</keyword>
<dbReference type="GO" id="GO:0016787">
    <property type="term" value="F:hydrolase activity"/>
    <property type="evidence" value="ECO:0007669"/>
    <property type="project" value="UniProtKB-KW"/>
</dbReference>
<dbReference type="AlphaFoldDB" id="A0AA43M7K9"/>
<sequence>MQENIDIKEVLIQTTPLLVERIEHKKFQIKHQDLNLFNPSVTYLNSEKIVIARSSTFQVFDDGKYYGYLAPHDTVNYVFKYDNKEKLTSSALLDDSECRKLKGIADCGIEDIRLFKRDNSIFGVCAGISFLNKKIRATQLLIEIQSNSVVKATALNSPINSLYEKNWTPLVSDEDLYLLYSLDPLICMEIEEEKMSLKKGPYPKSNNATLRGGTPFAKIGNQWLSLAHYPPIVFEQRRYYRHCFILLDKDFNLVERSEPFFIQKRGIEFAAGLAVSGDEVTLSYGVSDRSAFYLNFNLPELDKFLVCV</sequence>